<sequence>MRSEIGNRPVSPVISSQTKLVHLASGAKEWVDQNLAWLSWLPAQRSCHDLGVEVGAWVARLSWLTLSYPARFSACAICLPGAP</sequence>
<dbReference type="EMBL" id="BLXT01000976">
    <property type="protein sequence ID" value="GFN82272.1"/>
    <property type="molecule type" value="Genomic_DNA"/>
</dbReference>
<dbReference type="Proteomes" id="UP000735302">
    <property type="component" value="Unassembled WGS sequence"/>
</dbReference>
<gene>
    <name evidence="1" type="ORF">PoB_000877800</name>
</gene>
<protein>
    <submittedName>
        <fullName evidence="1">Uncharacterized protein</fullName>
    </submittedName>
</protein>
<comment type="caution">
    <text evidence="1">The sequence shown here is derived from an EMBL/GenBank/DDBJ whole genome shotgun (WGS) entry which is preliminary data.</text>
</comment>
<proteinExistence type="predicted"/>
<organism evidence="1 2">
    <name type="scientific">Plakobranchus ocellatus</name>
    <dbReference type="NCBI Taxonomy" id="259542"/>
    <lineage>
        <taxon>Eukaryota</taxon>
        <taxon>Metazoa</taxon>
        <taxon>Spiralia</taxon>
        <taxon>Lophotrochozoa</taxon>
        <taxon>Mollusca</taxon>
        <taxon>Gastropoda</taxon>
        <taxon>Heterobranchia</taxon>
        <taxon>Euthyneura</taxon>
        <taxon>Panpulmonata</taxon>
        <taxon>Sacoglossa</taxon>
        <taxon>Placobranchoidea</taxon>
        <taxon>Plakobranchidae</taxon>
        <taxon>Plakobranchus</taxon>
    </lineage>
</organism>
<reference evidence="1 2" key="1">
    <citation type="journal article" date="2021" name="Elife">
        <title>Chloroplast acquisition without the gene transfer in kleptoplastic sea slugs, Plakobranchus ocellatus.</title>
        <authorList>
            <person name="Maeda T."/>
            <person name="Takahashi S."/>
            <person name="Yoshida T."/>
            <person name="Shimamura S."/>
            <person name="Takaki Y."/>
            <person name="Nagai Y."/>
            <person name="Toyoda A."/>
            <person name="Suzuki Y."/>
            <person name="Arimoto A."/>
            <person name="Ishii H."/>
            <person name="Satoh N."/>
            <person name="Nishiyama T."/>
            <person name="Hasebe M."/>
            <person name="Maruyama T."/>
            <person name="Minagawa J."/>
            <person name="Obokata J."/>
            <person name="Shigenobu S."/>
        </authorList>
    </citation>
    <scope>NUCLEOTIDE SEQUENCE [LARGE SCALE GENOMIC DNA]</scope>
</reference>
<evidence type="ECO:0000313" key="2">
    <source>
        <dbReference type="Proteomes" id="UP000735302"/>
    </source>
</evidence>
<keyword evidence="2" id="KW-1185">Reference proteome</keyword>
<accession>A0AAV3YIT0</accession>
<evidence type="ECO:0000313" key="1">
    <source>
        <dbReference type="EMBL" id="GFN82272.1"/>
    </source>
</evidence>
<name>A0AAV3YIT0_9GAST</name>
<dbReference type="AlphaFoldDB" id="A0AAV3YIT0"/>